<evidence type="ECO:0000259" key="1">
    <source>
        <dbReference type="PROSITE" id="PS51725"/>
    </source>
</evidence>
<evidence type="ECO:0000313" key="2">
    <source>
        <dbReference type="EMBL" id="KAF5372151.1"/>
    </source>
</evidence>
<proteinExistence type="predicted"/>
<reference evidence="2 3" key="1">
    <citation type="journal article" date="2020" name="ISME J.">
        <title>Uncovering the hidden diversity of litter-decomposition mechanisms in mushroom-forming fungi.</title>
        <authorList>
            <person name="Floudas D."/>
            <person name="Bentzer J."/>
            <person name="Ahren D."/>
            <person name="Johansson T."/>
            <person name="Persson P."/>
            <person name="Tunlid A."/>
        </authorList>
    </citation>
    <scope>NUCLEOTIDE SEQUENCE [LARGE SCALE GENOMIC DNA]</scope>
    <source>
        <strain evidence="2 3">CBS 291.85</strain>
    </source>
</reference>
<dbReference type="InterPro" id="IPR007138">
    <property type="entry name" value="ABM_dom"/>
</dbReference>
<dbReference type="InterPro" id="IPR011008">
    <property type="entry name" value="Dimeric_a/b-barrel"/>
</dbReference>
<dbReference type="Pfam" id="PF03992">
    <property type="entry name" value="ABM"/>
    <property type="match status" value="1"/>
</dbReference>
<dbReference type="Gene3D" id="3.30.70.100">
    <property type="match status" value="1"/>
</dbReference>
<dbReference type="OrthoDB" id="2968776at2759"/>
<gene>
    <name evidence="2" type="ORF">D9758_004999</name>
</gene>
<dbReference type="PROSITE" id="PS51725">
    <property type="entry name" value="ABM"/>
    <property type="match status" value="1"/>
</dbReference>
<feature type="domain" description="ABM" evidence="1">
    <location>
        <begin position="16"/>
        <end position="115"/>
    </location>
</feature>
<name>A0A8H5GVN7_9AGAR</name>
<dbReference type="EMBL" id="JAACJM010000006">
    <property type="protein sequence ID" value="KAF5372151.1"/>
    <property type="molecule type" value="Genomic_DNA"/>
</dbReference>
<protein>
    <recommendedName>
        <fullName evidence="1">ABM domain-containing protein</fullName>
    </recommendedName>
</protein>
<sequence>MGGFDDVPEQTKTGKIIAVATLQVKPGKEARFEELISNARDAANSDKEPGTLTYRTNREVDKSGKPTGKYLLFEEYAGKAGFTAHCAQPPLQALLAETDIIASMNLDYAEGKPVIYQ</sequence>
<dbReference type="Proteomes" id="UP000559256">
    <property type="component" value="Unassembled WGS sequence"/>
</dbReference>
<dbReference type="AlphaFoldDB" id="A0A8H5GVN7"/>
<organism evidence="2 3">
    <name type="scientific">Tetrapyrgos nigripes</name>
    <dbReference type="NCBI Taxonomy" id="182062"/>
    <lineage>
        <taxon>Eukaryota</taxon>
        <taxon>Fungi</taxon>
        <taxon>Dikarya</taxon>
        <taxon>Basidiomycota</taxon>
        <taxon>Agaricomycotina</taxon>
        <taxon>Agaricomycetes</taxon>
        <taxon>Agaricomycetidae</taxon>
        <taxon>Agaricales</taxon>
        <taxon>Marasmiineae</taxon>
        <taxon>Marasmiaceae</taxon>
        <taxon>Tetrapyrgos</taxon>
    </lineage>
</organism>
<dbReference type="SUPFAM" id="SSF54909">
    <property type="entry name" value="Dimeric alpha+beta barrel"/>
    <property type="match status" value="1"/>
</dbReference>
<accession>A0A8H5GVN7</accession>
<evidence type="ECO:0000313" key="3">
    <source>
        <dbReference type="Proteomes" id="UP000559256"/>
    </source>
</evidence>
<comment type="caution">
    <text evidence="2">The sequence shown here is derived from an EMBL/GenBank/DDBJ whole genome shotgun (WGS) entry which is preliminary data.</text>
</comment>
<keyword evidence="3" id="KW-1185">Reference proteome</keyword>